<gene>
    <name evidence="2" type="ORF">A2160_04845</name>
</gene>
<keyword evidence="1" id="KW-0812">Transmembrane</keyword>
<organism evidence="2 3">
    <name type="scientific">Candidatus Beckwithbacteria bacterium RBG_13_42_9</name>
    <dbReference type="NCBI Taxonomy" id="1797457"/>
    <lineage>
        <taxon>Bacteria</taxon>
        <taxon>Candidatus Beckwithiibacteriota</taxon>
    </lineage>
</organism>
<keyword evidence="1" id="KW-0472">Membrane</keyword>
<protein>
    <submittedName>
        <fullName evidence="2">Uncharacterized protein</fullName>
    </submittedName>
</protein>
<dbReference type="EMBL" id="MEZK01000017">
    <property type="protein sequence ID" value="OGD62764.1"/>
    <property type="molecule type" value="Genomic_DNA"/>
</dbReference>
<name>A0A1F5E680_9BACT</name>
<dbReference type="Proteomes" id="UP000177006">
    <property type="component" value="Unassembled WGS sequence"/>
</dbReference>
<feature type="transmembrane region" description="Helical" evidence="1">
    <location>
        <begin position="27"/>
        <end position="49"/>
    </location>
</feature>
<dbReference type="AlphaFoldDB" id="A0A1F5E680"/>
<sequence length="192" mass="22193">MGKITKLLTSPKLFLLPAPKIAWKNYLFSWSPTAILSLLVLLLLLQLFWPINSLHQALLSVQRWPQLPSSHFYLARVLWQNGNESLAQKELAIGDQQTQSLKKILVGWIFQFDENRTKNLVGEKQRLENELEATNRQLTTYPYSWQLLLKKSLVSYQLYQDQASQKALDLASWLTPENQEVSKIKSVIENGK</sequence>
<reference evidence="2 3" key="1">
    <citation type="journal article" date="2016" name="Nat. Commun.">
        <title>Thousands of microbial genomes shed light on interconnected biogeochemical processes in an aquifer system.</title>
        <authorList>
            <person name="Anantharaman K."/>
            <person name="Brown C.T."/>
            <person name="Hug L.A."/>
            <person name="Sharon I."/>
            <person name="Castelle C.J."/>
            <person name="Probst A.J."/>
            <person name="Thomas B.C."/>
            <person name="Singh A."/>
            <person name="Wilkins M.J."/>
            <person name="Karaoz U."/>
            <person name="Brodie E.L."/>
            <person name="Williams K.H."/>
            <person name="Hubbard S.S."/>
            <person name="Banfield J.F."/>
        </authorList>
    </citation>
    <scope>NUCLEOTIDE SEQUENCE [LARGE SCALE GENOMIC DNA]</scope>
</reference>
<evidence type="ECO:0000313" key="2">
    <source>
        <dbReference type="EMBL" id="OGD62764.1"/>
    </source>
</evidence>
<comment type="caution">
    <text evidence="2">The sequence shown here is derived from an EMBL/GenBank/DDBJ whole genome shotgun (WGS) entry which is preliminary data.</text>
</comment>
<evidence type="ECO:0000256" key="1">
    <source>
        <dbReference type="SAM" id="Phobius"/>
    </source>
</evidence>
<proteinExistence type="predicted"/>
<evidence type="ECO:0000313" key="3">
    <source>
        <dbReference type="Proteomes" id="UP000177006"/>
    </source>
</evidence>
<accession>A0A1F5E680</accession>
<keyword evidence="1" id="KW-1133">Transmembrane helix</keyword>